<evidence type="ECO:0000313" key="3">
    <source>
        <dbReference type="EMBL" id="MFC3683363.1"/>
    </source>
</evidence>
<evidence type="ECO:0000313" key="4">
    <source>
        <dbReference type="Proteomes" id="UP001595729"/>
    </source>
</evidence>
<feature type="region of interest" description="Disordered" evidence="1">
    <location>
        <begin position="1323"/>
        <end position="1343"/>
    </location>
</feature>
<dbReference type="Pfam" id="PF05593">
    <property type="entry name" value="RHS_repeat"/>
    <property type="match status" value="2"/>
</dbReference>
<dbReference type="InterPro" id="IPR001826">
    <property type="entry name" value="RHS"/>
</dbReference>
<dbReference type="PANTHER" id="PTHR32305">
    <property type="match status" value="1"/>
</dbReference>
<accession>A0ABV7W272</accession>
<dbReference type="Gene3D" id="2.180.10.10">
    <property type="entry name" value="RHS repeat-associated core"/>
    <property type="match status" value="5"/>
</dbReference>
<dbReference type="Proteomes" id="UP001595729">
    <property type="component" value="Unassembled WGS sequence"/>
</dbReference>
<dbReference type="PRINTS" id="PR00394">
    <property type="entry name" value="RHSPROTEIN"/>
</dbReference>
<dbReference type="EMBL" id="JBHRXX010000002">
    <property type="protein sequence ID" value="MFC3683363.1"/>
    <property type="molecule type" value="Genomic_DNA"/>
</dbReference>
<feature type="domain" description="RHS protein conserved region" evidence="2">
    <location>
        <begin position="1160"/>
        <end position="1192"/>
    </location>
</feature>
<sequence length="1389" mass="150054">MGNPIMPATAEKLRQEQDMALPEPHSIPLVRTYRSSRVGASTATLRTLDSGTTVSMGSGSSGGGSSGMSAFTAYTEPSHSIVGKGWSINLVSRLHFNQSVYQGYARPYWLGWANVRLGDGKYRVFAPSSSSADGWIPMGGHKDRLYPLTPGPTTQTSLFVYQPADSDDKYVFALAPAEEINPGLGYTAYLQQIQHRNGWATRFEVDPNSPPREPRPIKVTNHFGHAFGFAYSTTGELVSVTQLSPTGQVVGVTTYQYETDNRLGTITLPDGAVQRLHHEDSNNPLWLTGYSKNGQRIATYRYDERGRAVETTRANGADRFLMDYSASTLTAQTGAYNSVNVIDPLGTVRNYGYRIAGKQLVVSAASHPPMDPEAHAVKNRGTSSDGLITSETTFRNSSTSWGYDYTRRLPTSISEGSQTRTRTIAWHPTFRLPTQIDETGGKRTTFAYDDKGNLLQKTVTATTGTPVNEVWTWTYNAQGLMATETDPRGSVTTFAYNSHGQLVRMTNALGQVTTYAYSPAGLVSQINEPDGLVRRMTYTPRGWLATSTLSAGGVHLATAYTYTVDGQIRSAALPSGHTITYHYDAALRNTGWSDNRGQSATYTLDPAGNATDEQVRNSGGALALQIRRTISALNRVQSETWGSGVTETYTQDANGRLASVTDALSKTTTYGRDGLDRINRVTDATSRAATITYNAQDAVTQVVDFKYIITNYTRDVQGNARTEATADAGTTTSTYDALGLPSRIVDAMGRASAITRDALGRPTLITHTASGGKTLTTTLRYDLAGTACDAPGHPSAAIGRLCEMVDQQDGPNGLFTLATTQYQWDSFGRLTRQTQTLSSAIAYLTTVQTTAFSHVASGAGQGELASITYPSGSVLTHQYSASGRLSGLLWNGQPLIENLQYNALGQPLSWSWAFGQSSGFRLPASRQYNTAGQLTATEFASFTPDATGRVTALTQKLLRSNGSGGWVEESVPFTALYNALGQLTSFTATGASPVFQWGHTYTYDNNANRTGGTITANGASMSFTNGVQSYSNRQTDAAGITVTSNAAGDITSLLGKTLAYDTAGRLSQATGVPPCPGGVNCSGLQTTTSRYNGWGQRFLRENDLEQSVFSYGLEGFTLLSQTTRRLATSQQSTTEHIWLPTASGPLPIAAVIDGVHYAVHADHLNTPRRLSDASGQTRWQWPYSGFGEIAPQATPAAGQAPLSFALRYPGQIDDGNELFYNWHRFYEPRVGRYTKADPIGLEGGWNRFGYVGGDPLGFVDSNGLQPVIPVPVPAPPVTPPGSPSESPGYTPVPDLFKPSPLLPTWNWDGITWPNWMPSWSPKPGHSWPTFPPSRPNGTPDADKESRDKCYAAYIAQVEVCKMTSTTLKAREACYSRAANVYAECLKKGC</sequence>
<reference evidence="4" key="1">
    <citation type="journal article" date="2019" name="Int. J. Syst. Evol. Microbiol.">
        <title>The Global Catalogue of Microorganisms (GCM) 10K type strain sequencing project: providing services to taxonomists for standard genome sequencing and annotation.</title>
        <authorList>
            <consortium name="The Broad Institute Genomics Platform"/>
            <consortium name="The Broad Institute Genome Sequencing Center for Infectious Disease"/>
            <person name="Wu L."/>
            <person name="Ma J."/>
        </authorList>
    </citation>
    <scope>NUCLEOTIDE SEQUENCE [LARGE SCALE GENOMIC DNA]</scope>
    <source>
        <strain evidence="4">KCTC 42501</strain>
    </source>
</reference>
<keyword evidence="4" id="KW-1185">Reference proteome</keyword>
<dbReference type="PANTHER" id="PTHR32305:SF15">
    <property type="entry name" value="PROTEIN RHSA-RELATED"/>
    <property type="match status" value="1"/>
</dbReference>
<dbReference type="InterPro" id="IPR050708">
    <property type="entry name" value="T6SS_VgrG/RHS"/>
</dbReference>
<gene>
    <name evidence="3" type="ORF">ACFOPI_07135</name>
</gene>
<evidence type="ECO:0000256" key="1">
    <source>
        <dbReference type="SAM" id="MobiDB-lite"/>
    </source>
</evidence>
<protein>
    <submittedName>
        <fullName evidence="3">RHS repeat-associated core domain-containing protein</fullName>
    </submittedName>
</protein>
<dbReference type="Pfam" id="PF03527">
    <property type="entry name" value="RHS"/>
    <property type="match status" value="1"/>
</dbReference>
<dbReference type="NCBIfam" id="TIGR03696">
    <property type="entry name" value="Rhs_assc_core"/>
    <property type="match status" value="1"/>
</dbReference>
<organism evidence="3 4">
    <name type="scientific">Hydrogenophaga luteola</name>
    <dbReference type="NCBI Taxonomy" id="1591122"/>
    <lineage>
        <taxon>Bacteria</taxon>
        <taxon>Pseudomonadati</taxon>
        <taxon>Pseudomonadota</taxon>
        <taxon>Betaproteobacteria</taxon>
        <taxon>Burkholderiales</taxon>
        <taxon>Comamonadaceae</taxon>
        <taxon>Hydrogenophaga</taxon>
    </lineage>
</organism>
<name>A0ABV7W272_9BURK</name>
<dbReference type="InterPro" id="IPR006530">
    <property type="entry name" value="YD"/>
</dbReference>
<comment type="caution">
    <text evidence="3">The sequence shown here is derived from an EMBL/GenBank/DDBJ whole genome shotgun (WGS) entry which is preliminary data.</text>
</comment>
<dbReference type="NCBIfam" id="TIGR01643">
    <property type="entry name" value="YD_repeat_2x"/>
    <property type="match status" value="2"/>
</dbReference>
<evidence type="ECO:0000259" key="2">
    <source>
        <dbReference type="Pfam" id="PF03527"/>
    </source>
</evidence>
<proteinExistence type="predicted"/>
<dbReference type="InterPro" id="IPR022385">
    <property type="entry name" value="Rhs_assc_core"/>
</dbReference>
<dbReference type="InterPro" id="IPR031325">
    <property type="entry name" value="RHS_repeat"/>
</dbReference>